<dbReference type="InParanoid" id="A0A2T3A6P8"/>
<sequence>MRMCWAALLLGCCWASVRVGLVGGGGSSSVESVSRHRRYLNPLVKLDRHADGQFAQYLGNTHASRCARETPTRRNKTQQEDVRAAERGVPTSPKGVGHDVLKQRIGQSTLWGPWLTPGAASSNAQWQRALLQGLLHLVPRLDFRFCNVKCPWHDDGPLSLEHDPLVSHHGPDKQQSRAEQASGKLQNPGAMRLVALPHSGLPTTVSGRDIVRPLASECSDGFAWAELWSAR</sequence>
<feature type="compositionally biased region" description="Basic and acidic residues" evidence="1">
    <location>
        <begin position="66"/>
        <end position="86"/>
    </location>
</feature>
<accession>A0A2T3A6P8</accession>
<gene>
    <name evidence="3" type="ORF">BD289DRAFT_276649</name>
</gene>
<dbReference type="EMBL" id="KZ678453">
    <property type="protein sequence ID" value="PSR83855.1"/>
    <property type="molecule type" value="Genomic_DNA"/>
</dbReference>
<feature type="compositionally biased region" description="Basic and acidic residues" evidence="1">
    <location>
        <begin position="163"/>
        <end position="176"/>
    </location>
</feature>
<feature type="region of interest" description="Disordered" evidence="1">
    <location>
        <begin position="163"/>
        <end position="187"/>
    </location>
</feature>
<evidence type="ECO:0000313" key="3">
    <source>
        <dbReference type="EMBL" id="PSR83855.1"/>
    </source>
</evidence>
<feature type="signal peptide" evidence="2">
    <location>
        <begin position="1"/>
        <end position="15"/>
    </location>
</feature>
<name>A0A2T3A6P8_9PEZI</name>
<dbReference type="Proteomes" id="UP000241462">
    <property type="component" value="Unassembled WGS sequence"/>
</dbReference>
<evidence type="ECO:0000256" key="1">
    <source>
        <dbReference type="SAM" id="MobiDB-lite"/>
    </source>
</evidence>
<feature type="chain" id="PRO_5015690758" description="Secreted protein" evidence="2">
    <location>
        <begin position="16"/>
        <end position="231"/>
    </location>
</feature>
<keyword evidence="2" id="KW-0732">Signal</keyword>
<evidence type="ECO:0000256" key="2">
    <source>
        <dbReference type="SAM" id="SignalP"/>
    </source>
</evidence>
<proteinExistence type="predicted"/>
<keyword evidence="4" id="KW-1185">Reference proteome</keyword>
<evidence type="ECO:0008006" key="5">
    <source>
        <dbReference type="Google" id="ProtNLM"/>
    </source>
</evidence>
<dbReference type="AlphaFoldDB" id="A0A2T3A6P8"/>
<evidence type="ECO:0000313" key="4">
    <source>
        <dbReference type="Proteomes" id="UP000241462"/>
    </source>
</evidence>
<organism evidence="3 4">
    <name type="scientific">Coniella lustricola</name>
    <dbReference type="NCBI Taxonomy" id="2025994"/>
    <lineage>
        <taxon>Eukaryota</taxon>
        <taxon>Fungi</taxon>
        <taxon>Dikarya</taxon>
        <taxon>Ascomycota</taxon>
        <taxon>Pezizomycotina</taxon>
        <taxon>Sordariomycetes</taxon>
        <taxon>Sordariomycetidae</taxon>
        <taxon>Diaporthales</taxon>
        <taxon>Schizoparmaceae</taxon>
        <taxon>Coniella</taxon>
    </lineage>
</organism>
<protein>
    <recommendedName>
        <fullName evidence="5">Secreted protein</fullName>
    </recommendedName>
</protein>
<reference evidence="3 4" key="1">
    <citation type="journal article" date="2018" name="Mycol. Prog.">
        <title>Coniella lustricola, a new species from submerged detritus.</title>
        <authorList>
            <person name="Raudabaugh D.B."/>
            <person name="Iturriaga T."/>
            <person name="Carver A."/>
            <person name="Mondo S."/>
            <person name="Pangilinan J."/>
            <person name="Lipzen A."/>
            <person name="He G."/>
            <person name="Amirebrahimi M."/>
            <person name="Grigoriev I.V."/>
            <person name="Miller A.N."/>
        </authorList>
    </citation>
    <scope>NUCLEOTIDE SEQUENCE [LARGE SCALE GENOMIC DNA]</scope>
    <source>
        <strain evidence="3 4">B22-T-1</strain>
    </source>
</reference>
<feature type="region of interest" description="Disordered" evidence="1">
    <location>
        <begin position="65"/>
        <end position="98"/>
    </location>
</feature>